<dbReference type="Proteomes" id="UP000675881">
    <property type="component" value="Chromosome 6"/>
</dbReference>
<dbReference type="EMBL" id="HG994585">
    <property type="protein sequence ID" value="CAF2981841.1"/>
    <property type="molecule type" value="Genomic_DNA"/>
</dbReference>
<gene>
    <name evidence="1" type="ORF">LSAA_12255</name>
</gene>
<sequence>MLRKMRRIQSSFRPQIQAILPSTSSVPDFTDGDLSNVLYTKQDALILLYAPWDKESLKGAGILNRMRTLFPPEEDLSLSAVNCWNTHGFMLQTFSLRIQFRPPIDLCHIHNGSTFLRVVRQGSTTYDHILSFVIRQKFPLRVWKTYDEWLSDRAKFGGLSLTRLELVVVHYKGRSILREAALLYMISKQDFNANRYGVRELYDAMVHQRRMEDENIFKTEAHCKSDFKNELTRIDPCPFSMYYNDSRVDYLHKENRKQRGDERSIYKAIKTTQKLKCIELAYKELDSGCISQRLKGFNDIIDESIKLELLEIHPGNKSLNFYFLNADTNVHIMNNLGLNAKDNQILIENMISQNRWKLDSPLILHQTISCYFCAAARRSLHEVKRFIDPVYFEDPSSRVIFVTIDGSQNDLPMEHTAPVYPALVFSILLGINQRVKFIHWVKHF</sequence>
<evidence type="ECO:0000313" key="2">
    <source>
        <dbReference type="Proteomes" id="UP000675881"/>
    </source>
</evidence>
<reference evidence="1" key="1">
    <citation type="submission" date="2021-02" db="EMBL/GenBank/DDBJ databases">
        <authorList>
            <person name="Bekaert M."/>
        </authorList>
    </citation>
    <scope>NUCLEOTIDE SEQUENCE</scope>
    <source>
        <strain evidence="1">IoA-00</strain>
    </source>
</reference>
<dbReference type="PANTHER" id="PTHR46497">
    <property type="entry name" value="THIOREDOXIN DOMAIN-CONTAINING PROTEIN 11"/>
    <property type="match status" value="1"/>
</dbReference>
<dbReference type="OrthoDB" id="6341258at2759"/>
<dbReference type="InterPro" id="IPR052792">
    <property type="entry name" value="Thioredoxin_dom-contain_11"/>
</dbReference>
<protein>
    <submittedName>
        <fullName evidence="1">(salmon louse) hypothetical protein</fullName>
    </submittedName>
</protein>
<dbReference type="AlphaFoldDB" id="A0A7R8D0D6"/>
<name>A0A7R8D0D6_LEPSM</name>
<accession>A0A7R8D0D6</accession>
<evidence type="ECO:0000313" key="1">
    <source>
        <dbReference type="EMBL" id="CAF2981841.1"/>
    </source>
</evidence>
<keyword evidence="2" id="KW-1185">Reference proteome</keyword>
<proteinExistence type="predicted"/>
<dbReference type="PANTHER" id="PTHR46497:SF1">
    <property type="entry name" value="THIOREDOXIN DOMAIN-CONTAINING PROTEIN 11"/>
    <property type="match status" value="1"/>
</dbReference>
<organism evidence="1 2">
    <name type="scientific">Lepeophtheirus salmonis</name>
    <name type="common">Salmon louse</name>
    <name type="synonym">Caligus salmonis</name>
    <dbReference type="NCBI Taxonomy" id="72036"/>
    <lineage>
        <taxon>Eukaryota</taxon>
        <taxon>Metazoa</taxon>
        <taxon>Ecdysozoa</taxon>
        <taxon>Arthropoda</taxon>
        <taxon>Crustacea</taxon>
        <taxon>Multicrustacea</taxon>
        <taxon>Hexanauplia</taxon>
        <taxon>Copepoda</taxon>
        <taxon>Siphonostomatoida</taxon>
        <taxon>Caligidae</taxon>
        <taxon>Lepeophtheirus</taxon>
    </lineage>
</organism>